<dbReference type="AlphaFoldDB" id="A0A0H2QZV7"/>
<name>A0A0H2QZV7_9AGAM</name>
<dbReference type="Pfam" id="PF22251">
    <property type="entry name" value="PFF1_TM"/>
    <property type="match status" value="1"/>
</dbReference>
<dbReference type="EMBL" id="KQ086401">
    <property type="protein sequence ID" value="KLO04929.1"/>
    <property type="molecule type" value="Genomic_DNA"/>
</dbReference>
<keyword evidence="5" id="KW-1185">Reference proteome</keyword>
<protein>
    <submittedName>
        <fullName evidence="4">Uncharacterized protein</fullName>
    </submittedName>
</protein>
<feature type="transmembrane region" description="Helical" evidence="1">
    <location>
        <begin position="368"/>
        <end position="388"/>
    </location>
</feature>
<dbReference type="InterPro" id="IPR053975">
    <property type="entry name" value="PFF1_C"/>
</dbReference>
<reference evidence="4 5" key="1">
    <citation type="submission" date="2015-04" db="EMBL/GenBank/DDBJ databases">
        <title>Complete genome sequence of Schizopora paradoxa KUC8140, a cosmopolitan wood degrader in East Asia.</title>
        <authorList>
            <consortium name="DOE Joint Genome Institute"/>
            <person name="Min B."/>
            <person name="Park H."/>
            <person name="Jang Y."/>
            <person name="Kim J.-J."/>
            <person name="Kim K.H."/>
            <person name="Pangilinan J."/>
            <person name="Lipzen A."/>
            <person name="Riley R."/>
            <person name="Grigoriev I.V."/>
            <person name="Spatafora J.W."/>
            <person name="Choi I.-G."/>
        </authorList>
    </citation>
    <scope>NUCLEOTIDE SEQUENCE [LARGE SCALE GENOMIC DNA]</scope>
    <source>
        <strain evidence="4 5">KUC8140</strain>
    </source>
</reference>
<organism evidence="4 5">
    <name type="scientific">Schizopora paradoxa</name>
    <dbReference type="NCBI Taxonomy" id="27342"/>
    <lineage>
        <taxon>Eukaryota</taxon>
        <taxon>Fungi</taxon>
        <taxon>Dikarya</taxon>
        <taxon>Basidiomycota</taxon>
        <taxon>Agaricomycotina</taxon>
        <taxon>Agaricomycetes</taxon>
        <taxon>Hymenochaetales</taxon>
        <taxon>Schizoporaceae</taxon>
        <taxon>Schizopora</taxon>
    </lineage>
</organism>
<feature type="domain" description="Vacuolar membrane protease C-terminal" evidence="2">
    <location>
        <begin position="565"/>
        <end position="643"/>
    </location>
</feature>
<keyword evidence="1" id="KW-1133">Transmembrane helix</keyword>
<sequence>MILPPYRSQVVSGPQLGCSVCGSQSTRLPHPYNSHQNDIVRDLILHRVNEIVRKSDIVHVLDDRITNVSFGVAVNTNNTRSMAQSQTFQVFSSPPISIHHLPHQAIFTSIQLVNYFSRSTLVRTVVFNFNDTLNGAMAPSPDQHVPGPQRSRRKKLTVLTSLVVHFYSVPPRRAWQKHSEKSRILKASLPRQMRSLMVKSLIDYSVYTRWYWRLGLHVLPPEEQVSHHAGYHPIAGRRHLEMRDASAPLYFDIFGEAFVVTTLHTFYIINILLLVFGPLLVGGLSYAAHRKGKLYWTRRGWGRAPVAFVVCAVVTLAFGKLYARVKPFAVYSAPASVLISLLALSLLCYSVTLEVFSYFRPLPQQRSAILLENFVFWWILLVVDTVFIQNSKIGALYFFTFFYAGTLAALLVGLLEHFELPASLPTKGRRMAVNNVMNGAGDHTDERTPLLGQNGHTLKKEDVDEDNEIGLWLLQLLLSVPFPVILASQLAIVFLHALRQGLTDGTSPSSVYLGTAFFAVLIFMPLLPFAHKLHRGVTIVTVIVFACTTLYNVSIFPFSQNDPFRVFFQQKINLDTGVNEVMLTGVEPWVSNSIMPEVPSSWSKEAELTCGKLDVDFRAMLPYCSWHGPPPSVAPGNTSTWMSVN</sequence>
<dbReference type="FunCoup" id="A0A0H2QZV7">
    <property type="interactions" value="25"/>
</dbReference>
<feature type="transmembrane region" description="Helical" evidence="1">
    <location>
        <begin position="394"/>
        <end position="415"/>
    </location>
</feature>
<feature type="transmembrane region" description="Helical" evidence="1">
    <location>
        <begin position="300"/>
        <end position="323"/>
    </location>
</feature>
<evidence type="ECO:0000256" key="1">
    <source>
        <dbReference type="SAM" id="Phobius"/>
    </source>
</evidence>
<dbReference type="Proteomes" id="UP000053477">
    <property type="component" value="Unassembled WGS sequence"/>
</dbReference>
<feature type="transmembrane region" description="Helical" evidence="1">
    <location>
        <begin position="510"/>
        <end position="530"/>
    </location>
</feature>
<feature type="non-terminal residue" evidence="4">
    <location>
        <position position="645"/>
    </location>
</feature>
<gene>
    <name evidence="4" type="ORF">SCHPADRAFT_947331</name>
</gene>
<evidence type="ECO:0000259" key="3">
    <source>
        <dbReference type="Pfam" id="PF22251"/>
    </source>
</evidence>
<feature type="transmembrane region" description="Helical" evidence="1">
    <location>
        <begin position="335"/>
        <end position="356"/>
    </location>
</feature>
<keyword evidence="1" id="KW-0812">Transmembrane</keyword>
<dbReference type="OrthoDB" id="76293at2759"/>
<dbReference type="InParanoid" id="A0A0H2QZV7"/>
<feature type="domain" description="Vacuolar membrane protease transmembrane" evidence="3">
    <location>
        <begin position="303"/>
        <end position="446"/>
    </location>
</feature>
<dbReference type="InterPro" id="IPR053976">
    <property type="entry name" value="PFF1_TM"/>
</dbReference>
<evidence type="ECO:0000259" key="2">
    <source>
        <dbReference type="Pfam" id="PF22250"/>
    </source>
</evidence>
<accession>A0A0H2QZV7</accession>
<keyword evidence="1" id="KW-0472">Membrane</keyword>
<dbReference type="Pfam" id="PF22250">
    <property type="entry name" value="PFF1_C"/>
    <property type="match status" value="1"/>
</dbReference>
<evidence type="ECO:0000313" key="4">
    <source>
        <dbReference type="EMBL" id="KLO04929.1"/>
    </source>
</evidence>
<proteinExistence type="predicted"/>
<feature type="transmembrane region" description="Helical" evidence="1">
    <location>
        <begin position="266"/>
        <end position="288"/>
    </location>
</feature>
<evidence type="ECO:0000313" key="5">
    <source>
        <dbReference type="Proteomes" id="UP000053477"/>
    </source>
</evidence>
<feature type="transmembrane region" description="Helical" evidence="1">
    <location>
        <begin position="469"/>
        <end position="498"/>
    </location>
</feature>
<feature type="transmembrane region" description="Helical" evidence="1">
    <location>
        <begin position="537"/>
        <end position="558"/>
    </location>
</feature>
<dbReference type="STRING" id="27342.A0A0H2QZV7"/>